<keyword evidence="9" id="KW-0325">Glycoprotein</keyword>
<keyword evidence="8" id="KW-1015">Disulfide bond</keyword>
<feature type="domain" description="Ig-like" evidence="14">
    <location>
        <begin position="842"/>
        <end position="927"/>
    </location>
</feature>
<feature type="domain" description="Ig-like" evidence="14">
    <location>
        <begin position="1834"/>
        <end position="1932"/>
    </location>
</feature>
<feature type="domain" description="Ig-like" evidence="14">
    <location>
        <begin position="932"/>
        <end position="1019"/>
    </location>
</feature>
<dbReference type="InterPro" id="IPR006605">
    <property type="entry name" value="G2_nidogen/fibulin_G2F"/>
</dbReference>
<proteinExistence type="predicted"/>
<dbReference type="Gene3D" id="2.10.25.10">
    <property type="entry name" value="Laminin"/>
    <property type="match status" value="3"/>
</dbReference>
<dbReference type="FunFam" id="2.10.25.10:FF:000119">
    <property type="entry name" value="vitamin K-dependent protein S"/>
    <property type="match status" value="1"/>
</dbReference>
<dbReference type="Pfam" id="PF07679">
    <property type="entry name" value="I-set"/>
    <property type="match status" value="13"/>
</dbReference>
<name>A0A7R9FVG3_TIMSH</name>
<feature type="domain" description="Ig-like" evidence="14">
    <location>
        <begin position="1398"/>
        <end position="1486"/>
    </location>
</feature>
<dbReference type="InterPro" id="IPR018097">
    <property type="entry name" value="EGF_Ca-bd_CS"/>
</dbReference>
<dbReference type="Pfam" id="PF14670">
    <property type="entry name" value="FXa_inhibition"/>
    <property type="match status" value="1"/>
</dbReference>
<evidence type="ECO:0000256" key="9">
    <source>
        <dbReference type="ARBA" id="ARBA00023180"/>
    </source>
</evidence>
<feature type="domain" description="Ig-like" evidence="14">
    <location>
        <begin position="1024"/>
        <end position="1116"/>
    </location>
</feature>
<dbReference type="InterPro" id="IPR036179">
    <property type="entry name" value="Ig-like_dom_sf"/>
</dbReference>
<evidence type="ECO:0000256" key="6">
    <source>
        <dbReference type="ARBA" id="ARBA00022737"/>
    </source>
</evidence>
<protein>
    <submittedName>
        <fullName evidence="16">Uncharacterized protein</fullName>
    </submittedName>
</protein>
<feature type="domain" description="Ig-like" evidence="14">
    <location>
        <begin position="1307"/>
        <end position="1391"/>
    </location>
</feature>
<dbReference type="InterPro" id="IPR056475">
    <property type="entry name" value="GBD_Hemicentin/VWA7"/>
</dbReference>
<comment type="subcellular location">
    <subcellularLocation>
        <location evidence="1">Secreted</location>
        <location evidence="1">Extracellular space</location>
        <location evidence="1">Extracellular matrix</location>
    </subcellularLocation>
</comment>
<dbReference type="PROSITE" id="PS01187">
    <property type="entry name" value="EGF_CA"/>
    <property type="match status" value="3"/>
</dbReference>
<dbReference type="CDD" id="cd00096">
    <property type="entry name" value="Ig"/>
    <property type="match status" value="5"/>
</dbReference>
<feature type="domain" description="Ig-like" evidence="14">
    <location>
        <begin position="1121"/>
        <end position="1211"/>
    </location>
</feature>
<dbReference type="PANTHER" id="PTHR13817">
    <property type="entry name" value="TITIN"/>
    <property type="match status" value="1"/>
</dbReference>
<evidence type="ECO:0000256" key="4">
    <source>
        <dbReference type="ARBA" id="ARBA00022536"/>
    </source>
</evidence>
<keyword evidence="5" id="KW-0732">Signal</keyword>
<dbReference type="Pfam" id="PF07474">
    <property type="entry name" value="G2F"/>
    <property type="match status" value="1"/>
</dbReference>
<keyword evidence="3" id="KW-0272">Extracellular matrix</keyword>
<dbReference type="InterPro" id="IPR013783">
    <property type="entry name" value="Ig-like_fold"/>
</dbReference>
<keyword evidence="10" id="KW-0393">Immunoglobulin domain</keyword>
<evidence type="ECO:0000256" key="12">
    <source>
        <dbReference type="SAM" id="MobiDB-lite"/>
    </source>
</evidence>
<feature type="compositionally biased region" description="Polar residues" evidence="12">
    <location>
        <begin position="685"/>
        <end position="734"/>
    </location>
</feature>
<dbReference type="FunFam" id="2.60.40.10:FF:000032">
    <property type="entry name" value="palladin isoform X1"/>
    <property type="match status" value="3"/>
</dbReference>
<dbReference type="GO" id="GO:0005509">
    <property type="term" value="F:calcium ion binding"/>
    <property type="evidence" value="ECO:0007669"/>
    <property type="project" value="InterPro"/>
</dbReference>
<dbReference type="InterPro" id="IPR049883">
    <property type="entry name" value="NOTCH1_EGF-like"/>
</dbReference>
<feature type="domain" description="Ig-like" evidence="14">
    <location>
        <begin position="1216"/>
        <end position="1302"/>
    </location>
</feature>
<dbReference type="SUPFAM" id="SSF57184">
    <property type="entry name" value="Growth factor receptor domain"/>
    <property type="match status" value="1"/>
</dbReference>
<evidence type="ECO:0000256" key="7">
    <source>
        <dbReference type="ARBA" id="ARBA00022837"/>
    </source>
</evidence>
<dbReference type="Pfam" id="PF00090">
    <property type="entry name" value="TSP_1"/>
    <property type="match status" value="1"/>
</dbReference>
<dbReference type="Pfam" id="PF23560">
    <property type="entry name" value="GBD_Hemicentin"/>
    <property type="match status" value="1"/>
</dbReference>
<dbReference type="SUPFAM" id="SSF48726">
    <property type="entry name" value="Immunoglobulin"/>
    <property type="match status" value="17"/>
</dbReference>
<feature type="region of interest" description="Disordered" evidence="12">
    <location>
        <begin position="3011"/>
        <end position="3030"/>
    </location>
</feature>
<dbReference type="InterPro" id="IPR000742">
    <property type="entry name" value="EGF"/>
</dbReference>
<dbReference type="PROSITE" id="PS01186">
    <property type="entry name" value="EGF_2"/>
    <property type="match status" value="2"/>
</dbReference>
<feature type="region of interest" description="Disordered" evidence="12">
    <location>
        <begin position="2356"/>
        <end position="2381"/>
    </location>
</feature>
<dbReference type="InterPro" id="IPR007110">
    <property type="entry name" value="Ig-like_dom"/>
</dbReference>
<evidence type="ECO:0000313" key="16">
    <source>
        <dbReference type="EMBL" id="CAD7256575.1"/>
    </source>
</evidence>
<feature type="domain" description="Ig-like" evidence="14">
    <location>
        <begin position="413"/>
        <end position="497"/>
    </location>
</feature>
<feature type="region of interest" description="Disordered" evidence="12">
    <location>
        <begin position="2460"/>
        <end position="2482"/>
    </location>
</feature>
<feature type="domain" description="Ig-like" evidence="14">
    <location>
        <begin position="2162"/>
        <end position="2254"/>
    </location>
</feature>
<feature type="domain" description="Ig-like" evidence="14">
    <location>
        <begin position="1741"/>
        <end position="1830"/>
    </location>
</feature>
<dbReference type="SMART" id="SM00682">
    <property type="entry name" value="G2F"/>
    <property type="match status" value="1"/>
</dbReference>
<dbReference type="SMART" id="SM00406">
    <property type="entry name" value="IGv"/>
    <property type="match status" value="5"/>
</dbReference>
<evidence type="ECO:0000259" key="14">
    <source>
        <dbReference type="PROSITE" id="PS50835"/>
    </source>
</evidence>
<evidence type="ECO:0000256" key="11">
    <source>
        <dbReference type="PROSITE-ProRule" id="PRU00076"/>
    </source>
</evidence>
<keyword evidence="6" id="KW-0677">Repeat</keyword>
<gene>
    <name evidence="16" type="ORF">TSIB3V08_LOCUS855</name>
</gene>
<dbReference type="Pfam" id="PF25106">
    <property type="entry name" value="VWA_4"/>
    <property type="match status" value="1"/>
</dbReference>
<accession>A0A7R9FVG3</accession>
<evidence type="ECO:0000256" key="8">
    <source>
        <dbReference type="ARBA" id="ARBA00023157"/>
    </source>
</evidence>
<feature type="compositionally biased region" description="Low complexity" evidence="12">
    <location>
        <begin position="736"/>
        <end position="748"/>
    </location>
</feature>
<dbReference type="SMART" id="SM00179">
    <property type="entry name" value="EGF_CA"/>
    <property type="match status" value="3"/>
</dbReference>
<dbReference type="FunFam" id="2.60.40.10:FF:000503">
    <property type="entry name" value="Hemicentin 1"/>
    <property type="match status" value="2"/>
</dbReference>
<dbReference type="Pfam" id="PF07645">
    <property type="entry name" value="EGF_CA"/>
    <property type="match status" value="2"/>
</dbReference>
<comment type="caution">
    <text evidence="11">Lacks conserved residue(s) required for the propagation of feature annotation.</text>
</comment>
<feature type="domain" description="Ig-like" evidence="14">
    <location>
        <begin position="1591"/>
        <end position="1736"/>
    </location>
</feature>
<dbReference type="PROSITE" id="PS50026">
    <property type="entry name" value="EGF_3"/>
    <property type="match status" value="1"/>
</dbReference>
<dbReference type="InterPro" id="IPR056861">
    <property type="entry name" value="HMCN1-like_VWA"/>
</dbReference>
<keyword evidence="7" id="KW-0106">Calcium</keyword>
<dbReference type="CDD" id="cd00054">
    <property type="entry name" value="EGF_CA"/>
    <property type="match status" value="3"/>
</dbReference>
<dbReference type="SMART" id="SM00181">
    <property type="entry name" value="EGF"/>
    <property type="match status" value="3"/>
</dbReference>
<feature type="domain" description="Ig-like" evidence="14">
    <location>
        <begin position="1491"/>
        <end position="1582"/>
    </location>
</feature>
<feature type="domain" description="Nidogen G2 beta-barrel" evidence="15">
    <location>
        <begin position="2612"/>
        <end position="2875"/>
    </location>
</feature>
<dbReference type="InterPro" id="IPR009030">
    <property type="entry name" value="Growth_fac_rcpt_cys_sf"/>
</dbReference>
<dbReference type="PROSITE" id="PS50993">
    <property type="entry name" value="NIDOGEN_G2"/>
    <property type="match status" value="1"/>
</dbReference>
<dbReference type="InterPro" id="IPR003599">
    <property type="entry name" value="Ig_sub"/>
</dbReference>
<feature type="region of interest" description="Disordered" evidence="12">
    <location>
        <begin position="682"/>
        <end position="763"/>
    </location>
</feature>
<evidence type="ECO:0000259" key="15">
    <source>
        <dbReference type="PROSITE" id="PS50993"/>
    </source>
</evidence>
<sequence length="3326" mass="367432">MYQIGPVTVTTDHELFRQSLLDIYINGGGDCPEMAVGAIQTALDVSLPGSFIFVFTDARSKDYKLLNDVISLVQRKQSQVINHCSYRCLTQIVFVLTGHCNDLNHEGYLAYEKIAATSSGQVFHINKKNVEERMEDERPPKQEIEMRMIGKRPEGGPRLRWFESINNSGNGRMDWNRMVEERWWRYTIQAPTWQMILRFVRHSLNSRRVNLLSVTGAANMTGEHELSVDESLSEFTVSVSGHRPVVNVTDPAGLPVTGPPKLHPLVNLENVTVVNIQEPDPGSWRVKVTSDSGHVIRSTGVSNVDFITKFSTLVTSDMDEASHRPLKGQNTSVLIKPTQAGDLHNLTLLRLVSLEGEVLKEIPLRPVAESPGLHRGEPFFPPYEFFYLEINGFDKDGFPIKRISPTAISGQDPALPIVTMSPRTSGWVNEPVTLRCHVESLVPFKVMWFKGVNPISGFITYQQTSKVLWHFKNPTENLDGNYTCWARNLAGIGRKVTYLYITGPPPKVETSPQVISAPNKKAYIHCFVRSTLEHNVTWARTKTIQQHSSDNLQHLEEDARIAVFENGTLAIDLVTTDDEGWYVCIAKNKGGQNDGLVYLAVREAIEVTVAPEKVDFQRGDTFTLSCQAKGTPKPNITWKKDRRKILVRGSIGETRLPMTSRSRFESRQGAVVQEQEWGWGYRGPSRQQELSGKSLQESRSLPSQGLSESKSLQSKGLQVSKRLPSQSLQESKSLPSKGSQESKSLSSKGRQESKSLPSQGLQECKSLPSQGLQECKSLPSQGLQECKRDMLGGRVSQVTHENGSDLVVEKADIEDEGVYQCEAENDMDLDVGVSETRFVEAPMVTAEVGNKLVKAGDTITLKCLISGIPEPAVTWSRRGQEILPDFKFQFQNDSSLKIVNVEMSDAEEYTCIGQNKVGTSHDSVSLDVGMSPRIVQVPMDVEIKYNSNGSVPCMALGLPAPDISWLKEDGKVLEAPHFTLLDSGSLLLTDARIDDQGTYVCKVENKFGTVELKADIKITGFAAPVLDDSSLGTELTLVHGQSAVLPCRVLVGDPAPSVSWYKDGEMLSKEEIQWPGVVVTENGSLFVNYATGELEGEYSCTAANVAGNVSKTTRLIVLEPPSFLVGNRSESPVYKVMGGDSVVIPCDVQGEPKPMINWQKDRMPLLPSSNVFKDPADNSLVIRNASEGDTGSYVCTAINSAGTENKAAAIFVRVPPRIEPGPATLTALEGEIVTLYCEVKAVPPAEVSWFKNNEPVLSPRHEVSMMDNRAKLRFVANFSDNGRYKCMAVNEVGSDFREVFLSVIVSPSIYPPDDEFVKANVSQELILNCHVSGYPFPKVKWEKNGVPVRNDSNLSVTEESILTIKAVRPDSAGVYICDVENKAGITQKSFYIIVHTPPKIREDLPSYVQVMEGEDYALPCSAEGIPDPIISWKKEDQAIVGEHEDDLAVLGDGTLIITSATANTTAIYTCVAENIDGVDQKHYVVEVMIPPSMTEMEATKLEVVEGDPVIFSCPAIDAIPAPKFTWLKEGGPLNYQTNKRSDEAHFILKDSGRTLKIEEASSVDAGNYSCVASNQAGQTEASFLLDVLLLPFFEEFRYQQQISVVEGRSLRLDCSATGNPTPRERDSWTCTKRLVVRTRVVGIAGQGTSMRSPLGNSGQLGSIDGKCEVDGQGWGPTKLSWRKNKVPVTVHTAPGVVLSADSQTLSIPWVRPHDSGVYHCAADSKVGRIERDYHVKVFVPPHIDGPTKEPQEVVEGEPLLLQCPIVGTPEPIIRWWKDGHALEINEDQDMILSDDKKILELSSMEKYDEGVYMCMGNNPAGSQTKLFNVTVLEPPVITQEHFIEEVKVREGASTELTCRVGGFPAPEVTWLHNGRIVDHGAALVDTNTVAGTSQITQEHVLALERLGVGQGGKYTCLASNQVGVSEKNFRLKILVAPKLSENRDHSNTIESLEGLPITIKCPVVGNPVPDIHWMKDDRPLDDEPLVEEADGQTLHISNSRVEHSGNYTCVAQNYAGNISQSFQLDVMGTSLRWRLGERGAEHLGGNSSLTEAAPLREIQQIFFPAPPAMVDGEEEETDFTLTTGDTLRLDCNVTGHPPPDIVWLKGAAPITRQEWLHHQLLEHDRILTIPGVTTQHSGQYSCLAINMAGTTEMTFNVEVQEPPHVENPAESSTNQSVKLHRRLALRCPIVGFPQPKITWFKDGVAVYKESGNNVHISSDGRQLHLMQAFVQNSGEYSCLAENSAGSNEVFFYVTVEVPVEWSAWSPWSDCSTTCGPGDQTRVRVCEGGAGPGSVDPDDCQGESQQVQTCHMSVCQLSVHADRCRYIVSDADDEETSAVVGSNPVLSRLTVVGATGRTGRRAPSRVDAPPDGATGSATVPPLPTGGGPAWDLMGSKNIVTRVPAPFMEIASPMCIEYRQVQELDNSGLLVGRIGLAGVTVQRRAMRVPSTVLESAPTLPRRTVETTARAPTWRPPAATPTSAQWMVTGPRGGTGQPAPCHVAPDTAGVTGLAPILSLSSEALHVTVKTCRSVSSLTVFDNFVCQTPSIRVLAWFLKHSLSPTLSDELVYVVEFEQLPPTPRYRNFRIHPSSLTESSCRYNQVEKCSGSNCNQVPQGATLRLNGRLNGERIDDIIAANIEDRGQKRFVMAKLNDILKHKASWFPYLPFMLSPVLWNTAKEEEDANNGYSLTQGNFHESQLLEFVSGEELVLTHTGRGVDQEGTLQVDIQVDGAVPIIQPKSSIYIAPYQGDLATYTLYHMKQARSVGLQGSAGGYVPSLGLQVNVSHYYVSLVEDYVQTGPNTLYASSTNALTVNGRQLPYSWNNTVQYDTMQGTMPFLVERLSAEDIGMQYDPDLEEMKYMISTVIGRKFDDNRCPEGFVLDEKHLHCRDLNECRDKQNNKCHFTQVCENVFGSYRCNCRKGFRSQEAGKRCIDINECTENIHACSQVCRNKKGGYRCSCHIGYTLQTDGRSCSRERGTTLNRLVQDLNPDLPIIMRPVLQENDALNLLATDTALQPGDSPSNATEPSRRRFQMRYLPTLRDEQFSSKSSYYHDASPQKWAPESYRCPDGFQEVDGVCQDEMEDLQFNVESTEVKEGFDNQINLCRDRGLNPGPPAQKSDPLPLDRQVTDYIPYCFQRTGPWYVPIPIQIHIIINIFIMNSFQPLPGLWLGGRLLTPYLCWSLKIIVFISGVANISDIDECELAQHVCSLEQTCLNLRGRYKCLDTPCPGGYERDIDTGNCNQFCDESGVVCHEGAQLMQTVIYTSLTPDLRTAQAYQDLMVLAVTGEDGHKLPRTRFRIVDNEIGYRYSPYPTTKENEAYCIPPNL</sequence>
<feature type="domain" description="Ig-like" evidence="14">
    <location>
        <begin position="2067"/>
        <end position="2160"/>
    </location>
</feature>
<feature type="domain" description="EGF-like" evidence="13">
    <location>
        <begin position="2889"/>
        <end position="2932"/>
    </location>
</feature>
<dbReference type="PROSITE" id="PS50835">
    <property type="entry name" value="IG_LIKE"/>
    <property type="match status" value="17"/>
</dbReference>
<feature type="domain" description="Ig-like" evidence="14">
    <location>
        <begin position="506"/>
        <end position="588"/>
    </location>
</feature>
<dbReference type="SMART" id="SM00409">
    <property type="entry name" value="IG"/>
    <property type="match status" value="17"/>
</dbReference>
<dbReference type="EMBL" id="OC000223">
    <property type="protein sequence ID" value="CAD7256575.1"/>
    <property type="molecule type" value="Genomic_DNA"/>
</dbReference>
<dbReference type="InterPro" id="IPR001881">
    <property type="entry name" value="EGF-like_Ca-bd_dom"/>
</dbReference>
<dbReference type="InterPro" id="IPR013106">
    <property type="entry name" value="Ig_V-set"/>
</dbReference>
<feature type="compositionally biased region" description="Polar residues" evidence="12">
    <location>
        <begin position="754"/>
        <end position="763"/>
    </location>
</feature>
<dbReference type="PROSITE" id="PS50092">
    <property type="entry name" value="TSP1"/>
    <property type="match status" value="1"/>
</dbReference>
<dbReference type="InterPro" id="IPR000152">
    <property type="entry name" value="EGF-type_Asp/Asn_hydroxyl_site"/>
</dbReference>
<evidence type="ECO:0000256" key="1">
    <source>
        <dbReference type="ARBA" id="ARBA00004498"/>
    </source>
</evidence>
<evidence type="ECO:0000256" key="3">
    <source>
        <dbReference type="ARBA" id="ARBA00022530"/>
    </source>
</evidence>
<reference evidence="16" key="1">
    <citation type="submission" date="2020-11" db="EMBL/GenBank/DDBJ databases">
        <authorList>
            <person name="Tran Van P."/>
        </authorList>
    </citation>
    <scope>NUCLEOTIDE SEQUENCE</scope>
</reference>
<dbReference type="Gene3D" id="2.60.40.10">
    <property type="entry name" value="Immunoglobulins"/>
    <property type="match status" value="17"/>
</dbReference>
<dbReference type="InterPro" id="IPR009017">
    <property type="entry name" value="GFP"/>
</dbReference>
<keyword evidence="4 11" id="KW-0245">EGF-like domain</keyword>
<dbReference type="InterPro" id="IPR000884">
    <property type="entry name" value="TSP1_rpt"/>
</dbReference>
<feature type="domain" description="Ig-like" evidence="14">
    <location>
        <begin position="605"/>
        <end position="840"/>
    </location>
</feature>
<keyword evidence="2" id="KW-0964">Secreted</keyword>
<dbReference type="InterPro" id="IPR013098">
    <property type="entry name" value="Ig_I-set"/>
</dbReference>
<dbReference type="InterPro" id="IPR050964">
    <property type="entry name" value="Striated_Muscle_Regulatory"/>
</dbReference>
<organism evidence="16">
    <name type="scientific">Timema shepardi</name>
    <name type="common">Walking stick</name>
    <dbReference type="NCBI Taxonomy" id="629360"/>
    <lineage>
        <taxon>Eukaryota</taxon>
        <taxon>Metazoa</taxon>
        <taxon>Ecdysozoa</taxon>
        <taxon>Arthropoda</taxon>
        <taxon>Hexapoda</taxon>
        <taxon>Insecta</taxon>
        <taxon>Pterygota</taxon>
        <taxon>Neoptera</taxon>
        <taxon>Polyneoptera</taxon>
        <taxon>Phasmatodea</taxon>
        <taxon>Timematodea</taxon>
        <taxon>Timematoidea</taxon>
        <taxon>Timematidae</taxon>
        <taxon>Timema</taxon>
    </lineage>
</organism>
<dbReference type="InterPro" id="IPR003598">
    <property type="entry name" value="Ig_sub2"/>
</dbReference>
<dbReference type="PANTHER" id="PTHR13817:SF166">
    <property type="entry name" value="NEURONAL IGCAM-RELATED"/>
    <property type="match status" value="1"/>
</dbReference>
<dbReference type="Pfam" id="PF13895">
    <property type="entry name" value="Ig_2"/>
    <property type="match status" value="1"/>
</dbReference>
<evidence type="ECO:0000256" key="5">
    <source>
        <dbReference type="ARBA" id="ARBA00022729"/>
    </source>
</evidence>
<dbReference type="InterPro" id="IPR036383">
    <property type="entry name" value="TSP1_rpt_sf"/>
</dbReference>
<dbReference type="FunFam" id="2.60.40.10:FF:000130">
    <property type="entry name" value="Hemicentin 1"/>
    <property type="match status" value="1"/>
</dbReference>
<dbReference type="SMART" id="SM00209">
    <property type="entry name" value="TSP1"/>
    <property type="match status" value="1"/>
</dbReference>
<evidence type="ECO:0000256" key="10">
    <source>
        <dbReference type="ARBA" id="ARBA00023319"/>
    </source>
</evidence>
<dbReference type="Gene3D" id="2.20.100.10">
    <property type="entry name" value="Thrombospondin type-1 (TSP1) repeat"/>
    <property type="match status" value="1"/>
</dbReference>
<dbReference type="Gene3D" id="2.40.155.10">
    <property type="entry name" value="Green fluorescent protein"/>
    <property type="match status" value="1"/>
</dbReference>
<feature type="domain" description="Ig-like" evidence="14">
    <location>
        <begin position="1937"/>
        <end position="2025"/>
    </location>
</feature>
<dbReference type="SMART" id="SM00408">
    <property type="entry name" value="IGc2"/>
    <property type="match status" value="17"/>
</dbReference>
<dbReference type="PROSITE" id="PS00010">
    <property type="entry name" value="ASX_HYDROXYL"/>
    <property type="match status" value="2"/>
</dbReference>
<evidence type="ECO:0000256" key="2">
    <source>
        <dbReference type="ARBA" id="ARBA00022525"/>
    </source>
</evidence>
<dbReference type="SUPFAM" id="SSF82895">
    <property type="entry name" value="TSP-1 type 1 repeat"/>
    <property type="match status" value="1"/>
</dbReference>
<evidence type="ECO:0000259" key="13">
    <source>
        <dbReference type="PROSITE" id="PS50026"/>
    </source>
</evidence>
<dbReference type="SUPFAM" id="SSF54511">
    <property type="entry name" value="GFP-like"/>
    <property type="match status" value="1"/>
</dbReference>
<dbReference type="Pfam" id="PF13927">
    <property type="entry name" value="Ig_3"/>
    <property type="match status" value="3"/>
</dbReference>